<dbReference type="Proteomes" id="UP000030645">
    <property type="component" value="Unassembled WGS sequence"/>
</dbReference>
<protein>
    <recommendedName>
        <fullName evidence="1">RNase H type-1 domain-containing protein</fullName>
    </recommendedName>
</protein>
<proteinExistence type="predicted"/>
<evidence type="ECO:0000313" key="3">
    <source>
        <dbReference type="Proteomes" id="UP000030645"/>
    </source>
</evidence>
<accession>W9S5J0</accession>
<dbReference type="GO" id="GO:0004523">
    <property type="term" value="F:RNA-DNA hybrid ribonuclease activity"/>
    <property type="evidence" value="ECO:0007669"/>
    <property type="project" value="InterPro"/>
</dbReference>
<dbReference type="InterPro" id="IPR002156">
    <property type="entry name" value="RNaseH_domain"/>
</dbReference>
<feature type="domain" description="RNase H type-1" evidence="1">
    <location>
        <begin position="3"/>
        <end position="50"/>
    </location>
</feature>
<evidence type="ECO:0000313" key="2">
    <source>
        <dbReference type="EMBL" id="EXB89956.1"/>
    </source>
</evidence>
<organism evidence="2 3">
    <name type="scientific">Morus notabilis</name>
    <dbReference type="NCBI Taxonomy" id="981085"/>
    <lineage>
        <taxon>Eukaryota</taxon>
        <taxon>Viridiplantae</taxon>
        <taxon>Streptophyta</taxon>
        <taxon>Embryophyta</taxon>
        <taxon>Tracheophyta</taxon>
        <taxon>Spermatophyta</taxon>
        <taxon>Magnoliopsida</taxon>
        <taxon>eudicotyledons</taxon>
        <taxon>Gunneridae</taxon>
        <taxon>Pentapetalae</taxon>
        <taxon>rosids</taxon>
        <taxon>fabids</taxon>
        <taxon>Rosales</taxon>
        <taxon>Moraceae</taxon>
        <taxon>Moreae</taxon>
        <taxon>Morus</taxon>
    </lineage>
</organism>
<dbReference type="AlphaFoldDB" id="W9S5J0"/>
<reference evidence="3" key="1">
    <citation type="submission" date="2013-01" db="EMBL/GenBank/DDBJ databases">
        <title>Draft Genome Sequence of a Mulberry Tree, Morus notabilis C.K. Schneid.</title>
        <authorList>
            <person name="He N."/>
            <person name="Zhao S."/>
        </authorList>
    </citation>
    <scope>NUCLEOTIDE SEQUENCE</scope>
</reference>
<name>W9S5J0_9ROSA</name>
<evidence type="ECO:0000259" key="1">
    <source>
        <dbReference type="Pfam" id="PF13456"/>
    </source>
</evidence>
<keyword evidence="3" id="KW-1185">Reference proteome</keyword>
<dbReference type="GO" id="GO:0003676">
    <property type="term" value="F:nucleic acid binding"/>
    <property type="evidence" value="ECO:0007669"/>
    <property type="project" value="InterPro"/>
</dbReference>
<dbReference type="Pfam" id="PF13456">
    <property type="entry name" value="RVT_3"/>
    <property type="match status" value="1"/>
</dbReference>
<gene>
    <name evidence="2" type="ORF">L484_023608</name>
</gene>
<dbReference type="EMBL" id="KE345018">
    <property type="protein sequence ID" value="EXB89956.1"/>
    <property type="molecule type" value="Genomic_DNA"/>
</dbReference>
<sequence>MAASKRIEGRFSPYVAECLAIREGIYFALKRGFHNWVLESDANNVIRMIQLRGYSFVFLRQVI</sequence>